<accession>A0A7X0D3W4</accession>
<dbReference type="RefSeq" id="WP_184073090.1">
    <property type="nucleotide sequence ID" value="NZ_JACHDS010000001.1"/>
</dbReference>
<evidence type="ECO:0000313" key="2">
    <source>
        <dbReference type="Proteomes" id="UP000546642"/>
    </source>
</evidence>
<name>A0A7X0D3W4_9ACTN</name>
<dbReference type="Proteomes" id="UP000546642">
    <property type="component" value="Unassembled WGS sequence"/>
</dbReference>
<comment type="caution">
    <text evidence="1">The sequence shown here is derived from an EMBL/GenBank/DDBJ whole genome shotgun (WGS) entry which is preliminary data.</text>
</comment>
<gene>
    <name evidence="1" type="ORF">HNR23_000495</name>
</gene>
<proteinExistence type="predicted"/>
<dbReference type="EMBL" id="JACHDS010000001">
    <property type="protein sequence ID" value="MBB6170435.1"/>
    <property type="molecule type" value="Genomic_DNA"/>
</dbReference>
<reference evidence="1 2" key="1">
    <citation type="submission" date="2020-08" db="EMBL/GenBank/DDBJ databases">
        <title>Sequencing the genomes of 1000 actinobacteria strains.</title>
        <authorList>
            <person name="Klenk H.-P."/>
        </authorList>
    </citation>
    <scope>NUCLEOTIDE SEQUENCE [LARGE SCALE GENOMIC DNA]</scope>
    <source>
        <strain evidence="1 2">DSM 46659</strain>
    </source>
</reference>
<organism evidence="1 2">
    <name type="scientific">Nocardiopsis mwathae</name>
    <dbReference type="NCBI Taxonomy" id="1472723"/>
    <lineage>
        <taxon>Bacteria</taxon>
        <taxon>Bacillati</taxon>
        <taxon>Actinomycetota</taxon>
        <taxon>Actinomycetes</taxon>
        <taxon>Streptosporangiales</taxon>
        <taxon>Nocardiopsidaceae</taxon>
        <taxon>Nocardiopsis</taxon>
    </lineage>
</organism>
<evidence type="ECO:0000313" key="1">
    <source>
        <dbReference type="EMBL" id="MBB6170435.1"/>
    </source>
</evidence>
<protein>
    <submittedName>
        <fullName evidence="1">Uncharacterized protein</fullName>
    </submittedName>
</protein>
<sequence length="206" mass="23383">MGMQGVVSEWLSSRNVRFSDLEWRRLEAEFNLTFPEDVIYMANRVDSFRVEVRVEAYDTPGFQRGRVERLVVMLPNPSMEISGILDAVAHANEAVSPLFEDGGTTIVHSDDSGDQAVRIPFSFYPESPGLIPWGEDSSGCPQFWVASGESREWPVMVTDEMRFKKHDMSLTGLLEALMSGRLECPISADMWTDPILLEDERRLEDF</sequence>
<dbReference type="AlphaFoldDB" id="A0A7X0D3W4"/>
<keyword evidence="2" id="KW-1185">Reference proteome</keyword>